<proteinExistence type="predicted"/>
<dbReference type="Pfam" id="PF13672">
    <property type="entry name" value="PP2C_2"/>
    <property type="match status" value="1"/>
</dbReference>
<evidence type="ECO:0000256" key="2">
    <source>
        <dbReference type="SAM" id="Phobius"/>
    </source>
</evidence>
<evidence type="ECO:0000313" key="4">
    <source>
        <dbReference type="EMBL" id="SEG49339.1"/>
    </source>
</evidence>
<feature type="transmembrane region" description="Helical" evidence="2">
    <location>
        <begin position="30"/>
        <end position="49"/>
    </location>
</feature>
<evidence type="ECO:0000259" key="3">
    <source>
        <dbReference type="Pfam" id="PF13672"/>
    </source>
</evidence>
<dbReference type="InterPro" id="IPR036457">
    <property type="entry name" value="PPM-type-like_dom_sf"/>
</dbReference>
<sequence>MSREDGRYDGRYESREDSRYENRDGGLMDGWVRAVLLAAVVIGAFIEVSTPHRQYGRVVDAFALAAVGVVGTAAALGSQAAATLARQRDRLAQEPQPPAAAPVCRYVTGPAPQARPARLRPLLRERPTDLSVPRFGDGARAQGYPWLLPERTVQNGIAADEATVGALTLRAASVIGPGHRCARPAEPRQDSYRIGRSRDSRYAIVAVADGLSSAAWSDAGATTASSQAVTLLREQLATAGFDGLDAKGLYGRIAESVAAQATGRGVATSDVATVLITAVVGEPDADGVAGAWVAWLGDSSAWTLDPRDPLWLFSSGDPKDRAAAVISNEVAGRLPDTPQLARDHFVTLPPGAALALVTDGIGDAWADPASSVNEYFAQTWRSPVPATRFVADVGFDAPQCLDDRTAVVVWNGGRS</sequence>
<gene>
    <name evidence="4" type="ORF">SAMN05216223_105480</name>
</gene>
<dbReference type="RefSeq" id="WP_103886243.1">
    <property type="nucleotide sequence ID" value="NZ_FNVU01000005.1"/>
</dbReference>
<feature type="region of interest" description="Disordered" evidence="1">
    <location>
        <begin position="1"/>
        <end position="20"/>
    </location>
</feature>
<dbReference type="OrthoDB" id="491589at2"/>
<feature type="domain" description="PPM-type phosphatase" evidence="3">
    <location>
        <begin position="178"/>
        <end position="382"/>
    </location>
</feature>
<evidence type="ECO:0000313" key="5">
    <source>
        <dbReference type="Proteomes" id="UP000236754"/>
    </source>
</evidence>
<keyword evidence="5" id="KW-1185">Reference proteome</keyword>
<feature type="transmembrane region" description="Helical" evidence="2">
    <location>
        <begin position="61"/>
        <end position="82"/>
    </location>
</feature>
<reference evidence="4 5" key="1">
    <citation type="submission" date="2016-10" db="EMBL/GenBank/DDBJ databases">
        <authorList>
            <person name="de Groot N.N."/>
        </authorList>
    </citation>
    <scope>NUCLEOTIDE SEQUENCE [LARGE SCALE GENOMIC DNA]</scope>
    <source>
        <strain evidence="4 5">CGMCC 4.2023</strain>
    </source>
</reference>
<dbReference type="Proteomes" id="UP000236754">
    <property type="component" value="Unassembled WGS sequence"/>
</dbReference>
<feature type="region of interest" description="Disordered" evidence="1">
    <location>
        <begin position="87"/>
        <end position="106"/>
    </location>
</feature>
<protein>
    <submittedName>
        <fullName evidence="4">Protein phosphatase 2C</fullName>
    </submittedName>
</protein>
<dbReference type="AlphaFoldDB" id="A0A1H6AKT3"/>
<dbReference type="EMBL" id="FNVU01000005">
    <property type="protein sequence ID" value="SEG49339.1"/>
    <property type="molecule type" value="Genomic_DNA"/>
</dbReference>
<keyword evidence="2" id="KW-0812">Transmembrane</keyword>
<evidence type="ECO:0000256" key="1">
    <source>
        <dbReference type="SAM" id="MobiDB-lite"/>
    </source>
</evidence>
<accession>A0A1H6AKT3</accession>
<keyword evidence="2" id="KW-0472">Membrane</keyword>
<dbReference type="SUPFAM" id="SSF81606">
    <property type="entry name" value="PP2C-like"/>
    <property type="match status" value="1"/>
</dbReference>
<keyword evidence="2" id="KW-1133">Transmembrane helix</keyword>
<dbReference type="Gene3D" id="3.60.40.10">
    <property type="entry name" value="PPM-type phosphatase domain"/>
    <property type="match status" value="1"/>
</dbReference>
<organism evidence="4 5">
    <name type="scientific">Actinacidiphila yanglinensis</name>
    <dbReference type="NCBI Taxonomy" id="310779"/>
    <lineage>
        <taxon>Bacteria</taxon>
        <taxon>Bacillati</taxon>
        <taxon>Actinomycetota</taxon>
        <taxon>Actinomycetes</taxon>
        <taxon>Kitasatosporales</taxon>
        <taxon>Streptomycetaceae</taxon>
        <taxon>Actinacidiphila</taxon>
    </lineage>
</organism>
<dbReference type="InterPro" id="IPR001932">
    <property type="entry name" value="PPM-type_phosphatase-like_dom"/>
</dbReference>
<name>A0A1H6AKT3_9ACTN</name>